<dbReference type="Pfam" id="PF04965">
    <property type="entry name" value="GPW_gp25"/>
    <property type="match status" value="1"/>
</dbReference>
<dbReference type="AlphaFoldDB" id="A0A1C3CUI9"/>
<dbReference type="EMBL" id="MBDL01000011">
    <property type="protein sequence ID" value="ODA12435.1"/>
    <property type="molecule type" value="Genomic_DNA"/>
</dbReference>
<dbReference type="Proteomes" id="UP000186553">
    <property type="component" value="Unassembled WGS sequence"/>
</dbReference>
<dbReference type="RefSeq" id="WP_068888931.1">
    <property type="nucleotide sequence ID" value="NZ_CBCRUU010000014.1"/>
</dbReference>
<keyword evidence="3" id="KW-1185">Reference proteome</keyword>
<feature type="domain" description="IraD/Gp25-like" evidence="1">
    <location>
        <begin position="13"/>
        <end position="99"/>
    </location>
</feature>
<dbReference type="SUPFAM" id="SSF160719">
    <property type="entry name" value="gpW/gp25-like"/>
    <property type="match status" value="1"/>
</dbReference>
<evidence type="ECO:0000313" key="3">
    <source>
        <dbReference type="Proteomes" id="UP000186553"/>
    </source>
</evidence>
<dbReference type="STRING" id="1891224.BBP83_11140"/>
<name>A0A1C3CUI9_9GAMM</name>
<reference evidence="2 3" key="1">
    <citation type="submission" date="2016-07" db="EMBL/GenBank/DDBJ databases">
        <title>Acinetobacter sp. ANC 4603.</title>
        <authorList>
            <person name="Radolfova-Krizova L."/>
            <person name="Nemec A."/>
        </authorList>
    </citation>
    <scope>NUCLEOTIDE SEQUENCE [LARGE SCALE GENOMIC DNA]</scope>
    <source>
        <strain evidence="2 3">ANC 4603</strain>
    </source>
</reference>
<accession>A0A1C3CUI9</accession>
<dbReference type="Gene3D" id="3.10.450.40">
    <property type="match status" value="1"/>
</dbReference>
<dbReference type="OrthoDB" id="9802846at2"/>
<comment type="caution">
    <text evidence="2">The sequence shown here is derived from an EMBL/GenBank/DDBJ whole genome shotgun (WGS) entry which is preliminary data.</text>
</comment>
<sequence length="115" mass="12889">MMSRTTGFHLQDEVEHISQAIQDILTTPIGSRLMRRNYGSLLPQLISTPFNDVNRMQLFAATATALIQWEDRINLESIAIEFVEQGKFVIELGLTLANNNQKESLSIPLNFGAIA</sequence>
<protein>
    <submittedName>
        <fullName evidence="2">Baseplate assembly protein</fullName>
    </submittedName>
</protein>
<dbReference type="InterPro" id="IPR007048">
    <property type="entry name" value="IraD/Gp25-like"/>
</dbReference>
<proteinExistence type="predicted"/>
<evidence type="ECO:0000259" key="1">
    <source>
        <dbReference type="Pfam" id="PF04965"/>
    </source>
</evidence>
<organism evidence="2 3">
    <name type="scientific">Acinetobacter celticus</name>
    <dbReference type="NCBI Taxonomy" id="1891224"/>
    <lineage>
        <taxon>Bacteria</taxon>
        <taxon>Pseudomonadati</taxon>
        <taxon>Pseudomonadota</taxon>
        <taxon>Gammaproteobacteria</taxon>
        <taxon>Moraxellales</taxon>
        <taxon>Moraxellaceae</taxon>
        <taxon>Acinetobacter</taxon>
    </lineage>
</organism>
<gene>
    <name evidence="2" type="ORF">BBP83_11140</name>
</gene>
<evidence type="ECO:0000313" key="2">
    <source>
        <dbReference type="EMBL" id="ODA12435.1"/>
    </source>
</evidence>